<feature type="compositionally biased region" description="Low complexity" evidence="1">
    <location>
        <begin position="62"/>
        <end position="76"/>
    </location>
</feature>
<feature type="region of interest" description="Disordered" evidence="1">
    <location>
        <begin position="286"/>
        <end position="365"/>
    </location>
</feature>
<feature type="compositionally biased region" description="Pro residues" evidence="1">
    <location>
        <begin position="300"/>
        <end position="317"/>
    </location>
</feature>
<feature type="compositionally biased region" description="Pro residues" evidence="1">
    <location>
        <begin position="337"/>
        <end position="350"/>
    </location>
</feature>
<feature type="compositionally biased region" description="Low complexity" evidence="1">
    <location>
        <begin position="1368"/>
        <end position="1384"/>
    </location>
</feature>
<dbReference type="PROSITE" id="PS50238">
    <property type="entry name" value="RHOGAP"/>
    <property type="match status" value="1"/>
</dbReference>
<evidence type="ECO:0000256" key="1">
    <source>
        <dbReference type="SAM" id="MobiDB-lite"/>
    </source>
</evidence>
<feature type="region of interest" description="Disordered" evidence="1">
    <location>
        <begin position="1577"/>
        <end position="1673"/>
    </location>
</feature>
<evidence type="ECO:0000259" key="2">
    <source>
        <dbReference type="PROSITE" id="PS50238"/>
    </source>
</evidence>
<feature type="region of interest" description="Disordered" evidence="1">
    <location>
        <begin position="1448"/>
        <end position="1470"/>
    </location>
</feature>
<feature type="compositionally biased region" description="Low complexity" evidence="1">
    <location>
        <begin position="596"/>
        <end position="650"/>
    </location>
</feature>
<dbReference type="InterPro" id="IPR008936">
    <property type="entry name" value="Rho_GTPase_activation_prot"/>
</dbReference>
<feature type="compositionally biased region" description="Basic and acidic residues" evidence="1">
    <location>
        <begin position="221"/>
        <end position="235"/>
    </location>
</feature>
<reference evidence="4" key="1">
    <citation type="submission" date="2024-06" db="EMBL/GenBank/DDBJ databases">
        <title>Multi-omics analyses provide insights into the biosynthesis of the anticancer antibiotic pleurotin in Hohenbuehelia grisea.</title>
        <authorList>
            <person name="Weaver J.A."/>
            <person name="Alberti F."/>
        </authorList>
    </citation>
    <scope>NUCLEOTIDE SEQUENCE [LARGE SCALE GENOMIC DNA]</scope>
    <source>
        <strain evidence="4">T-177</strain>
    </source>
</reference>
<feature type="compositionally biased region" description="Low complexity" evidence="1">
    <location>
        <begin position="126"/>
        <end position="141"/>
    </location>
</feature>
<feature type="compositionally biased region" description="Polar residues" evidence="1">
    <location>
        <begin position="24"/>
        <end position="33"/>
    </location>
</feature>
<accession>A0ABR3JMJ0</accession>
<feature type="compositionally biased region" description="Low complexity" evidence="1">
    <location>
        <begin position="685"/>
        <end position="720"/>
    </location>
</feature>
<evidence type="ECO:0000313" key="3">
    <source>
        <dbReference type="EMBL" id="KAL0956685.1"/>
    </source>
</evidence>
<feature type="compositionally biased region" description="Low complexity" evidence="1">
    <location>
        <begin position="907"/>
        <end position="938"/>
    </location>
</feature>
<feature type="compositionally biased region" description="Polar residues" evidence="1">
    <location>
        <begin position="820"/>
        <end position="829"/>
    </location>
</feature>
<feature type="compositionally biased region" description="Polar residues" evidence="1">
    <location>
        <begin position="142"/>
        <end position="171"/>
    </location>
</feature>
<gene>
    <name evidence="3" type="ORF">HGRIS_002813</name>
</gene>
<feature type="compositionally biased region" description="Basic and acidic residues" evidence="1">
    <location>
        <begin position="444"/>
        <end position="454"/>
    </location>
</feature>
<feature type="compositionally biased region" description="Low complexity" evidence="1">
    <location>
        <begin position="558"/>
        <end position="567"/>
    </location>
</feature>
<feature type="compositionally biased region" description="Low complexity" evidence="1">
    <location>
        <begin position="1488"/>
        <end position="1502"/>
    </location>
</feature>
<feature type="compositionally biased region" description="Polar residues" evidence="1">
    <location>
        <begin position="568"/>
        <end position="590"/>
    </location>
</feature>
<feature type="region of interest" description="Disordered" evidence="1">
    <location>
        <begin position="877"/>
        <end position="938"/>
    </location>
</feature>
<organism evidence="3 4">
    <name type="scientific">Hohenbuehelia grisea</name>
    <dbReference type="NCBI Taxonomy" id="104357"/>
    <lineage>
        <taxon>Eukaryota</taxon>
        <taxon>Fungi</taxon>
        <taxon>Dikarya</taxon>
        <taxon>Basidiomycota</taxon>
        <taxon>Agaricomycotina</taxon>
        <taxon>Agaricomycetes</taxon>
        <taxon>Agaricomycetidae</taxon>
        <taxon>Agaricales</taxon>
        <taxon>Pleurotineae</taxon>
        <taxon>Pleurotaceae</taxon>
        <taxon>Hohenbuehelia</taxon>
    </lineage>
</organism>
<feature type="region of interest" description="Disordered" evidence="1">
    <location>
        <begin position="415"/>
        <end position="808"/>
    </location>
</feature>
<sequence>MALVSHPERGTGHGATSHGPPHRLNSNAASLSESVAERATSGAGGGSSVGAAAAGPHADPKSLATSRSTSFSSTSSYAPGILSSSVSSHSDLSRPSTSSSTSSFNSNRAPNTYGSQSENKTGNSYSNATTPTQATSAQSRSPAVSPQPRSSSLAAINTKMGNVVSSSNSRTGHGHSQGPTSPSSAAAALGNVAVATGNRLKRAFAARRKKTVDDITVPPRETQEHGNGRDRDVGRVGESSQTRQQQGSHTQQQVIHPSQPQPQPRAIRSVSAGHVKAAGKLTLQLASQIFSGRRPSAPTALPPPDPSAQPPAPPPKTPSASRAFPAKYQMQMKQQAPPVPAVPPLPPRPQNPGQASHKPPPLNFITTTENAAKIDAQRGSLINVSPGMSSALEFIRDGDRAKEQQIEQEKVAVEAAERESKVEQEQRVASADAEKGIEASSGPESEKAAWRKSDSTMSHHTIRPGGVGPRSSRPVSMAESLQSTHTIVPGHKRLSALLTDADFSMPEEDGTESDDESDEWQGPRSIEAVAAASGAPTRMSPPSSLNAAKRRSVSLNVASPSSAPFFSGPQTHGYSQPVSNSITKSQGGQSSKEDAASTSSTSTSAAGGSSSISSTSATTSSASIASSSAISIPPRSSSLSPSGSSANSAADQASRAPAVNDYNHPSKSIPEGAHSHPHSRPMMQSQSQPTRPSASSSSSPAFSSSATSSPSSSLSKAAASGFIAPSSSGSVALGPDQPTGANTRNRLAAWTAGTQGQQLQHPQRGQPEHNHLYPQSNQQHSRHQPPPQQRQPALSMTGGFPGAAGLAKRAVERMGRAFGSMSSGMSAQDASGYSSSSSSAPSAYGGPEVLVRVASNQSVTSTNMSGASKMYGMLSGGKVSKGGKSSKSGKLAAIGIGKPRRTPNAPSGTWSVSSSVASSSSVSQSDSESGPGSAGFGAPSGPSLGKCIRPPLSSTGGLVFKKPLATVCAETAIGVRTSRRSHEGKAKVEPGMEEVRALEGRKLPALVVRCAQHLLIWGIQEEGLFRVSGMPFHVSKLRSEFDTGADYDMTNCEPGDLDPHAVSSVFKAFLRELPEHILTQALVPYFDAAMAQESSAQSAQDDRSVSSQPNRAKGPSLPSGPRAGNVAGMRKAPSLTTLAMPSFAGLRPPSSSLIKALRSLIVQLPSENRDLLKTLTQLILATARESKATKMPLSNLLLVFCPSLNMSPPLLRVLCEARELWEDDVEEQVIDIKRESMVIDISPKKSETAEGVEARETDAAGSKRAETIYLDSESVLEGAPSKVNVADTSVSDTISVLQDDASYISTSEGNPSVSTQSRRDAPSPQLSSSVESLETPSTSSDDEHVFEHVDDHVYAKRSAMGYPVIADSTSSSPRSTSPGRPTISAPILNTANPPTVSSPLISGPIHLLGGTVEFPGAVNTPSLPVMEPLVRKRSIPALSLPSFSPVSGPNSPFATVKESGSSPSSPVDRMRNRLRKPSLHLLFGGKRSASPITSPTSTSSPSLLVAGSAPGLSPYLQGSKAASDSSVSTPLSAVTAPQSSVFTLPPVLSTPIESTPIELGFGVEVGDHRQLTTDEAIASQKKSDFTSPPTSSGKTPRPLPTLPYSGPSKENASTPIADRYRSASNASLTEPPLPVAVPRTKPTSRALFSSSNASVRSNASSNHLGLLDDEEDREDWTKSVLMAADMDGEWSIQR</sequence>
<dbReference type="SUPFAM" id="SSF48350">
    <property type="entry name" value="GTPase activation domain, GAP"/>
    <property type="match status" value="1"/>
</dbReference>
<feature type="region of interest" description="Disordered" evidence="1">
    <location>
        <begin position="206"/>
        <end position="274"/>
    </location>
</feature>
<dbReference type="Proteomes" id="UP001556367">
    <property type="component" value="Unassembled WGS sequence"/>
</dbReference>
<dbReference type="Pfam" id="PF00620">
    <property type="entry name" value="RhoGAP"/>
    <property type="match status" value="2"/>
</dbReference>
<protein>
    <recommendedName>
        <fullName evidence="2">Rho-GAP domain-containing protein</fullName>
    </recommendedName>
</protein>
<feature type="compositionally biased region" description="Polar residues" evidence="1">
    <location>
        <begin position="1303"/>
        <end position="1316"/>
    </location>
</feature>
<dbReference type="PANTHER" id="PTHR12783">
    <property type="entry name" value="RALA BINDING PROTEIN 1 RALBP1"/>
    <property type="match status" value="1"/>
</dbReference>
<feature type="region of interest" description="Disordered" evidence="1">
    <location>
        <begin position="820"/>
        <end position="845"/>
    </location>
</feature>
<feature type="compositionally biased region" description="Basic and acidic residues" evidence="1">
    <location>
        <begin position="415"/>
        <end position="437"/>
    </location>
</feature>
<feature type="compositionally biased region" description="Polar residues" evidence="1">
    <location>
        <begin position="1448"/>
        <end position="1465"/>
    </location>
</feature>
<dbReference type="PANTHER" id="PTHR12783:SF5">
    <property type="entry name" value="RALA-BINDING PROTEIN 1"/>
    <property type="match status" value="1"/>
</dbReference>
<feature type="compositionally biased region" description="Acidic residues" evidence="1">
    <location>
        <begin position="505"/>
        <end position="519"/>
    </location>
</feature>
<feature type="compositionally biased region" description="Low complexity" evidence="1">
    <location>
        <begin position="83"/>
        <end position="106"/>
    </location>
</feature>
<feature type="region of interest" description="Disordered" evidence="1">
    <location>
        <begin position="1"/>
        <end position="187"/>
    </location>
</feature>
<feature type="compositionally biased region" description="Low complexity" evidence="1">
    <location>
        <begin position="1649"/>
        <end position="1665"/>
    </location>
</feature>
<feature type="compositionally biased region" description="Low complexity" evidence="1">
    <location>
        <begin position="830"/>
        <end position="845"/>
    </location>
</feature>
<evidence type="ECO:0000313" key="4">
    <source>
        <dbReference type="Proteomes" id="UP001556367"/>
    </source>
</evidence>
<feature type="compositionally biased region" description="Polar residues" evidence="1">
    <location>
        <begin position="1324"/>
        <end position="1339"/>
    </location>
</feature>
<feature type="region of interest" description="Disordered" evidence="1">
    <location>
        <begin position="1365"/>
        <end position="1390"/>
    </location>
</feature>
<dbReference type="InterPro" id="IPR039767">
    <property type="entry name" value="RALBP1"/>
</dbReference>
<feature type="compositionally biased region" description="Low complexity" evidence="1">
    <location>
        <begin position="753"/>
        <end position="765"/>
    </location>
</feature>
<feature type="region of interest" description="Disordered" evidence="1">
    <location>
        <begin position="1485"/>
        <end position="1505"/>
    </location>
</feature>
<dbReference type="Gene3D" id="1.10.555.10">
    <property type="entry name" value="Rho GTPase activation protein"/>
    <property type="match status" value="1"/>
</dbReference>
<feature type="region of interest" description="Disordered" evidence="1">
    <location>
        <begin position="1093"/>
        <end position="1128"/>
    </location>
</feature>
<name>A0ABR3JMJ0_9AGAR</name>
<keyword evidence="4" id="KW-1185">Reference proteome</keyword>
<feature type="compositionally biased region" description="Polar residues" evidence="1">
    <location>
        <begin position="1585"/>
        <end position="1594"/>
    </location>
</feature>
<feature type="compositionally biased region" description="Polar residues" evidence="1">
    <location>
        <begin position="107"/>
        <end position="125"/>
    </location>
</feature>
<feature type="compositionally biased region" description="Low complexity" evidence="1">
    <location>
        <begin position="236"/>
        <end position="253"/>
    </location>
</feature>
<dbReference type="EMBL" id="JASNQZ010000006">
    <property type="protein sequence ID" value="KAL0956685.1"/>
    <property type="molecule type" value="Genomic_DNA"/>
</dbReference>
<feature type="compositionally biased region" description="Low complexity" evidence="1">
    <location>
        <begin position="877"/>
        <end position="890"/>
    </location>
</feature>
<dbReference type="InterPro" id="IPR000198">
    <property type="entry name" value="RhoGAP_dom"/>
</dbReference>
<proteinExistence type="predicted"/>
<feature type="compositionally biased region" description="Basic and acidic residues" evidence="1">
    <location>
        <begin position="1"/>
        <end position="11"/>
    </location>
</feature>
<comment type="caution">
    <text evidence="3">The sequence shown here is derived from an EMBL/GenBank/DDBJ whole genome shotgun (WGS) entry which is preliminary data.</text>
</comment>
<feature type="compositionally biased region" description="Low complexity" evidence="1">
    <location>
        <begin position="318"/>
        <end position="336"/>
    </location>
</feature>
<feature type="domain" description="Rho-GAP" evidence="2">
    <location>
        <begin position="990"/>
        <end position="1250"/>
    </location>
</feature>
<dbReference type="SMART" id="SM00324">
    <property type="entry name" value="RhoGAP"/>
    <property type="match status" value="1"/>
</dbReference>
<feature type="region of interest" description="Disordered" evidence="1">
    <location>
        <begin position="1301"/>
        <end position="1346"/>
    </location>
</feature>